<sequence>MAARNSGIGDQPTSGRPKYNIYPDPLPPPPPDDPNQPIKALGINRAANHAWDGASSHFIDFNDKNETYGRPPEGSLTEQRAKKACQHINNEVLTLVSVIRGIGDHDETNPNIVRVTFGKLFNYYTSISNKVAGILLRARRWKLVDFSGEMLYQGQDDGKIITLLVGPDVIPTTREYKFLDQDTDSPPETLKEKLRKINEQIN</sequence>
<dbReference type="Gene3D" id="1.10.10.1540">
    <property type="entry name" value="Costar domain"/>
    <property type="match status" value="1"/>
</dbReference>
<feature type="region of interest" description="Disordered" evidence="1">
    <location>
        <begin position="1"/>
        <end position="39"/>
    </location>
</feature>
<dbReference type="EMBL" id="VXIV02000559">
    <property type="protein sequence ID" value="KAF6037505.1"/>
    <property type="molecule type" value="Genomic_DNA"/>
</dbReference>
<protein>
    <recommendedName>
        <fullName evidence="2">Costars domain-containing protein</fullName>
    </recommendedName>
</protein>
<dbReference type="InterPro" id="IPR027817">
    <property type="entry name" value="Costars_dom"/>
</dbReference>
<dbReference type="PANTHER" id="PTHR22739:SF7">
    <property type="entry name" value="EG:152A3.3 PROTEIN-RELATED"/>
    <property type="match status" value="1"/>
</dbReference>
<dbReference type="GO" id="GO:0045944">
    <property type="term" value="P:positive regulation of transcription by RNA polymerase II"/>
    <property type="evidence" value="ECO:0007669"/>
    <property type="project" value="TreeGrafter"/>
</dbReference>
<dbReference type="InterPro" id="IPR026111">
    <property type="entry name" value="Abra"/>
</dbReference>
<gene>
    <name evidence="3" type="ORF">EB796_004177</name>
</gene>
<dbReference type="SMART" id="SM01283">
    <property type="entry name" value="Costars"/>
    <property type="match status" value="1"/>
</dbReference>
<accession>A0A7J7KGW5</accession>
<dbReference type="OrthoDB" id="9871914at2759"/>
<evidence type="ECO:0000259" key="2">
    <source>
        <dbReference type="SMART" id="SM01283"/>
    </source>
</evidence>
<reference evidence="3" key="1">
    <citation type="submission" date="2020-06" db="EMBL/GenBank/DDBJ databases">
        <title>Draft genome of Bugula neritina, a colonial animal packing powerful symbionts and potential medicines.</title>
        <authorList>
            <person name="Rayko M."/>
        </authorList>
    </citation>
    <scope>NUCLEOTIDE SEQUENCE [LARGE SCALE GENOMIC DNA]</scope>
    <source>
        <strain evidence="3">Kwan_BN1</strain>
    </source>
</reference>
<dbReference type="GO" id="GO:0035025">
    <property type="term" value="P:positive regulation of Rho protein signal transduction"/>
    <property type="evidence" value="ECO:0007669"/>
    <property type="project" value="InterPro"/>
</dbReference>
<evidence type="ECO:0000313" key="3">
    <source>
        <dbReference type="EMBL" id="KAF6037505.1"/>
    </source>
</evidence>
<organism evidence="3 4">
    <name type="scientific">Bugula neritina</name>
    <name type="common">Brown bryozoan</name>
    <name type="synonym">Sertularia neritina</name>
    <dbReference type="NCBI Taxonomy" id="10212"/>
    <lineage>
        <taxon>Eukaryota</taxon>
        <taxon>Metazoa</taxon>
        <taxon>Spiralia</taxon>
        <taxon>Lophotrochozoa</taxon>
        <taxon>Bryozoa</taxon>
        <taxon>Gymnolaemata</taxon>
        <taxon>Cheilostomatida</taxon>
        <taxon>Flustrina</taxon>
        <taxon>Buguloidea</taxon>
        <taxon>Bugulidae</taxon>
        <taxon>Bugula</taxon>
    </lineage>
</organism>
<dbReference type="InterPro" id="IPR038095">
    <property type="entry name" value="Costars_sf"/>
</dbReference>
<evidence type="ECO:0000256" key="1">
    <source>
        <dbReference type="SAM" id="MobiDB-lite"/>
    </source>
</evidence>
<feature type="domain" description="Costars" evidence="2">
    <location>
        <begin position="86"/>
        <end position="164"/>
    </location>
</feature>
<dbReference type="GO" id="GO:0030017">
    <property type="term" value="C:sarcomere"/>
    <property type="evidence" value="ECO:0007669"/>
    <property type="project" value="TreeGrafter"/>
</dbReference>
<evidence type="ECO:0000313" key="4">
    <source>
        <dbReference type="Proteomes" id="UP000593567"/>
    </source>
</evidence>
<dbReference type="PANTHER" id="PTHR22739">
    <property type="entry name" value="STRIATED MUSCLE ACTIVATOR OF RHO-DEPENDENT SIGNALING-RELATED"/>
    <property type="match status" value="1"/>
</dbReference>
<comment type="caution">
    <text evidence="3">The sequence shown here is derived from an EMBL/GenBank/DDBJ whole genome shotgun (WGS) entry which is preliminary data.</text>
</comment>
<feature type="compositionally biased region" description="Pro residues" evidence="1">
    <location>
        <begin position="24"/>
        <end position="34"/>
    </location>
</feature>
<keyword evidence="4" id="KW-1185">Reference proteome</keyword>
<dbReference type="GO" id="GO:0003779">
    <property type="term" value="F:actin binding"/>
    <property type="evidence" value="ECO:0007669"/>
    <property type="project" value="InterPro"/>
</dbReference>
<dbReference type="Pfam" id="PF14705">
    <property type="entry name" value="Costars"/>
    <property type="match status" value="1"/>
</dbReference>
<dbReference type="Proteomes" id="UP000593567">
    <property type="component" value="Unassembled WGS sequence"/>
</dbReference>
<proteinExistence type="predicted"/>
<name>A0A7J7KGW5_BUGNE</name>
<dbReference type="AlphaFoldDB" id="A0A7J7KGW5"/>